<dbReference type="GO" id="GO:0046983">
    <property type="term" value="F:protein dimerization activity"/>
    <property type="evidence" value="ECO:0007669"/>
    <property type="project" value="InterPro"/>
</dbReference>
<keyword evidence="1" id="KW-0238">DNA-binding</keyword>
<feature type="region of interest" description="Disordered" evidence="3">
    <location>
        <begin position="211"/>
        <end position="343"/>
    </location>
</feature>
<keyword evidence="7" id="KW-1185">Reference proteome</keyword>
<dbReference type="AlphaFoldDB" id="A0AAD2HF48"/>
<feature type="region of interest" description="Disordered" evidence="3">
    <location>
        <begin position="356"/>
        <end position="411"/>
    </location>
</feature>
<evidence type="ECO:0000313" key="5">
    <source>
        <dbReference type="EMBL" id="CAK5262008.1"/>
    </source>
</evidence>
<dbReference type="EMBL" id="CAVNYO010000005">
    <property type="protein sequence ID" value="CAK5262008.1"/>
    <property type="molecule type" value="Genomic_DNA"/>
</dbReference>
<dbReference type="EMBL" id="CAVNYO010000403">
    <property type="protein sequence ID" value="CAK5274522.1"/>
    <property type="molecule type" value="Genomic_DNA"/>
</dbReference>
<dbReference type="PANTHER" id="PTHR10328:SF15">
    <property type="entry name" value="BHLH TRANSCRIPTION FACTOR"/>
    <property type="match status" value="1"/>
</dbReference>
<evidence type="ECO:0000259" key="4">
    <source>
        <dbReference type="PROSITE" id="PS50888"/>
    </source>
</evidence>
<dbReference type="GO" id="GO:0090575">
    <property type="term" value="C:RNA polymerase II transcription regulator complex"/>
    <property type="evidence" value="ECO:0007669"/>
    <property type="project" value="TreeGrafter"/>
</dbReference>
<evidence type="ECO:0000313" key="6">
    <source>
        <dbReference type="EMBL" id="CAK5274522.1"/>
    </source>
</evidence>
<dbReference type="PANTHER" id="PTHR10328">
    <property type="entry name" value="PROTEIN MAX MYC-ASSOCIATED FACTOR X"/>
    <property type="match status" value="1"/>
</dbReference>
<dbReference type="InterPro" id="IPR036638">
    <property type="entry name" value="HLH_DNA-bd_sf"/>
</dbReference>
<feature type="region of interest" description="Disordered" evidence="3">
    <location>
        <begin position="167"/>
        <end position="196"/>
    </location>
</feature>
<dbReference type="PROSITE" id="PS50888">
    <property type="entry name" value="BHLH"/>
    <property type="match status" value="1"/>
</dbReference>
<organism evidence="6 7">
    <name type="scientific">Mycena citricolor</name>
    <dbReference type="NCBI Taxonomy" id="2018698"/>
    <lineage>
        <taxon>Eukaryota</taxon>
        <taxon>Fungi</taxon>
        <taxon>Dikarya</taxon>
        <taxon>Basidiomycota</taxon>
        <taxon>Agaricomycotina</taxon>
        <taxon>Agaricomycetes</taxon>
        <taxon>Agaricomycetidae</taxon>
        <taxon>Agaricales</taxon>
        <taxon>Marasmiineae</taxon>
        <taxon>Mycenaceae</taxon>
        <taxon>Mycena</taxon>
    </lineage>
</organism>
<feature type="compositionally biased region" description="Polar residues" evidence="3">
    <location>
        <begin position="276"/>
        <end position="287"/>
    </location>
</feature>
<feature type="compositionally biased region" description="Polar residues" evidence="3">
    <location>
        <begin position="366"/>
        <end position="383"/>
    </location>
</feature>
<evidence type="ECO:0000256" key="2">
    <source>
        <dbReference type="ARBA" id="ARBA00023242"/>
    </source>
</evidence>
<evidence type="ECO:0000256" key="3">
    <source>
        <dbReference type="SAM" id="MobiDB-lite"/>
    </source>
</evidence>
<dbReference type="Pfam" id="PF00010">
    <property type="entry name" value="HLH"/>
    <property type="match status" value="1"/>
</dbReference>
<feature type="region of interest" description="Disordered" evidence="3">
    <location>
        <begin position="430"/>
        <end position="456"/>
    </location>
</feature>
<dbReference type="CDD" id="cd11405">
    <property type="entry name" value="bHLHzip_MLXIP_like"/>
    <property type="match status" value="1"/>
</dbReference>
<dbReference type="GO" id="GO:0003677">
    <property type="term" value="F:DNA binding"/>
    <property type="evidence" value="ECO:0007669"/>
    <property type="project" value="UniProtKB-KW"/>
</dbReference>
<dbReference type="Proteomes" id="UP001295794">
    <property type="component" value="Unassembled WGS sequence"/>
</dbReference>
<accession>A0AAD2HF48</accession>
<dbReference type="GO" id="GO:0003700">
    <property type="term" value="F:DNA-binding transcription factor activity"/>
    <property type="evidence" value="ECO:0007669"/>
    <property type="project" value="TreeGrafter"/>
</dbReference>
<dbReference type="GO" id="GO:0045944">
    <property type="term" value="P:positive regulation of transcription by RNA polymerase II"/>
    <property type="evidence" value="ECO:0007669"/>
    <property type="project" value="TreeGrafter"/>
</dbReference>
<reference evidence="6" key="1">
    <citation type="submission" date="2023-11" db="EMBL/GenBank/DDBJ databases">
        <authorList>
            <person name="De Vega J J."/>
            <person name="De Vega J J."/>
        </authorList>
    </citation>
    <scope>NUCLEOTIDE SEQUENCE</scope>
</reference>
<proteinExistence type="predicted"/>
<gene>
    <name evidence="6" type="ORF">MYCIT1_LOCUS21749</name>
    <name evidence="5" type="ORF">MYCIT1_LOCUS394</name>
</gene>
<sequence>MDSRTPQAQDQSKDFMSFFPPDLAMEQLQASTEQFQFSSPQQSATAVNMDLLGTIGSMINEQTTAAAYNPGMLIEQQYKVQQLQQLQSLQNQIFQQQASDQSCPHGLLIVCQIAILSSSPSSPLPVEAEGMRDRGVPFHGLPTPGNSTELRAQTSVEYVSPMILDYNDPYGTPQPQHHLPSAQYNAPPRGSTSAPAHIAFHTNQPELDFDISPLTSPWLGAHQHPVRHEAPQGIKRRATSSSDDEGAGKSSDRPSRKKQSPAIRATIPIPKKGSRSKSASSTPLLRSTRTRKESISMPGDTPSPVDLSMPPPAPPDSIAFVQQQASTSTQSSPALRPQLTPVTPASIMNLGRLGVASNLGGKSKKSPVTASSPKNALPGTSTLGGPVSRQMTGMPPRKTSHKAAEQKRRDSLKTTFDELRTLLPPIALPSDVADEPVLPGALPPRGPPKAGAEGPNKGVSKLQLLICGNDYIRTLSGRVQRRDDEIASLRREVGYLRGVTRGEFVSNGEVEENDLEHDLDACEYGIMLGRMSNTVIEEDDEDEE</sequence>
<feature type="compositionally biased region" description="Low complexity" evidence="3">
    <location>
        <begin position="322"/>
        <end position="332"/>
    </location>
</feature>
<comment type="caution">
    <text evidence="6">The sequence shown here is derived from an EMBL/GenBank/DDBJ whole genome shotgun (WGS) entry which is preliminary data.</text>
</comment>
<evidence type="ECO:0000313" key="7">
    <source>
        <dbReference type="Proteomes" id="UP001295794"/>
    </source>
</evidence>
<name>A0AAD2HF48_9AGAR</name>
<feature type="compositionally biased region" description="Basic and acidic residues" evidence="3">
    <location>
        <begin position="402"/>
        <end position="411"/>
    </location>
</feature>
<dbReference type="SMART" id="SM00353">
    <property type="entry name" value="HLH"/>
    <property type="match status" value="1"/>
</dbReference>
<dbReference type="InterPro" id="IPR011598">
    <property type="entry name" value="bHLH_dom"/>
</dbReference>
<feature type="domain" description="BHLH" evidence="4">
    <location>
        <begin position="396"/>
        <end position="475"/>
    </location>
</feature>
<keyword evidence="2" id="KW-0539">Nucleus</keyword>
<evidence type="ECO:0000256" key="1">
    <source>
        <dbReference type="ARBA" id="ARBA00023125"/>
    </source>
</evidence>
<protein>
    <recommendedName>
        <fullName evidence="4">BHLH domain-containing protein</fullName>
    </recommendedName>
</protein>
<dbReference type="Gene3D" id="4.10.280.10">
    <property type="entry name" value="Helix-loop-helix DNA-binding domain"/>
    <property type="match status" value="1"/>
</dbReference>
<dbReference type="SUPFAM" id="SSF47459">
    <property type="entry name" value="HLH, helix-loop-helix DNA-binding domain"/>
    <property type="match status" value="1"/>
</dbReference>